<comment type="caution">
    <text evidence="2">The sequence shown here is derived from an EMBL/GenBank/DDBJ whole genome shotgun (WGS) entry which is preliminary data.</text>
</comment>
<dbReference type="Pfam" id="PF14223">
    <property type="entry name" value="Retrotran_gag_2"/>
    <property type="match status" value="1"/>
</dbReference>
<organism evidence="2 3">
    <name type="scientific">Juglans regia</name>
    <name type="common">English walnut</name>
    <dbReference type="NCBI Taxonomy" id="51240"/>
    <lineage>
        <taxon>Eukaryota</taxon>
        <taxon>Viridiplantae</taxon>
        <taxon>Streptophyta</taxon>
        <taxon>Embryophyta</taxon>
        <taxon>Tracheophyta</taxon>
        <taxon>Spermatophyta</taxon>
        <taxon>Magnoliopsida</taxon>
        <taxon>eudicotyledons</taxon>
        <taxon>Gunneridae</taxon>
        <taxon>Pentapetalae</taxon>
        <taxon>rosids</taxon>
        <taxon>fabids</taxon>
        <taxon>Fagales</taxon>
        <taxon>Juglandaceae</taxon>
        <taxon>Juglans</taxon>
    </lineage>
</organism>
<sequence length="381" mass="41731">MEIFSSSSSSNSSSSNIHTNSSSASMPSFSHIVSTKLTTANFPIWQVQISAYLRGQDLFQYVDGSLMPLPEFLSNTNLPNPDYPPWRRNDQLVLSILFSLISDSVLGHVLSSNTSRALWSSLSSLLATHSQAKQFQVRFQLANLTRGDQNITDYFGKVRALANILAASGKPLPDPEFVTYLLSGLGSAYDVFVTSITTRAEPISSNELYQFLLIHESRLAHGVRGSPAIEPSVNLTTTTGRGSRAPYRGGRSARNGRGRFNHPNRGGRSFSPATSQHPTCQVCQKSGHVALQCRHRFDHSYQYGAPTSFSANFTQPGFLPDTTWYPDSAATHHITHDLNNLNLHSEPYCGSEQIRVGDGSGLLIQNTGHLDGEDPPHRANP</sequence>
<feature type="compositionally biased region" description="Low complexity" evidence="1">
    <location>
        <begin position="1"/>
        <end position="25"/>
    </location>
</feature>
<dbReference type="EMBL" id="LIHL02000011">
    <property type="protein sequence ID" value="KAF5453958.1"/>
    <property type="molecule type" value="Genomic_DNA"/>
</dbReference>
<evidence type="ECO:0000256" key="1">
    <source>
        <dbReference type="SAM" id="MobiDB-lite"/>
    </source>
</evidence>
<gene>
    <name evidence="2" type="ORF">F2P56_023662</name>
</gene>
<protein>
    <submittedName>
        <fullName evidence="2">Uncharacterized protein</fullName>
    </submittedName>
</protein>
<reference evidence="2" key="2">
    <citation type="submission" date="2020-03" db="EMBL/GenBank/DDBJ databases">
        <title>Walnut 2.0.</title>
        <authorList>
            <person name="Marrano A."/>
            <person name="Britton M."/>
            <person name="Zimin A.V."/>
            <person name="Zaini P.A."/>
            <person name="Workman R."/>
            <person name="Puiu D."/>
            <person name="Bianco L."/>
            <person name="Allen B.J."/>
            <person name="Troggio M."/>
            <person name="Leslie C.A."/>
            <person name="Timp W."/>
            <person name="Dendekar A."/>
            <person name="Salzberg S.L."/>
            <person name="Neale D.B."/>
        </authorList>
    </citation>
    <scope>NUCLEOTIDE SEQUENCE</scope>
    <source>
        <tissue evidence="2">Leaves</tissue>
    </source>
</reference>
<proteinExistence type="predicted"/>
<feature type="region of interest" description="Disordered" evidence="1">
    <location>
        <begin position="230"/>
        <end position="275"/>
    </location>
</feature>
<dbReference type="PANTHER" id="PTHR47481">
    <property type="match status" value="1"/>
</dbReference>
<evidence type="ECO:0000313" key="2">
    <source>
        <dbReference type="EMBL" id="KAF5453958.1"/>
    </source>
</evidence>
<reference evidence="2" key="1">
    <citation type="submission" date="2015-10" db="EMBL/GenBank/DDBJ databases">
        <authorList>
            <person name="Martinez-Garcia P.J."/>
            <person name="Crepeau M.W."/>
            <person name="Puiu D."/>
            <person name="Gonzalez-Ibeas D."/>
            <person name="Whalen J."/>
            <person name="Stevens K."/>
            <person name="Paul R."/>
            <person name="Butterfield T."/>
            <person name="Britton M."/>
            <person name="Reagan R."/>
            <person name="Chakraborty S."/>
            <person name="Walawage S.L."/>
            <person name="Vasquez-Gross H.A."/>
            <person name="Cardeno C."/>
            <person name="Famula R."/>
            <person name="Pratt K."/>
            <person name="Kuruganti S."/>
            <person name="Aradhya M.K."/>
            <person name="Leslie C.A."/>
            <person name="Dandekar A.M."/>
            <person name="Salzberg S.L."/>
            <person name="Wegrzyn J.L."/>
            <person name="Langley C.H."/>
            <person name="Neale D.B."/>
        </authorList>
    </citation>
    <scope>NUCLEOTIDE SEQUENCE</scope>
    <source>
        <tissue evidence="2">Leaves</tissue>
    </source>
</reference>
<dbReference type="PANTHER" id="PTHR47481:SF10">
    <property type="entry name" value="COPIA-LIKE POLYPROTEIN_RETROTRANSPOSON"/>
    <property type="match status" value="1"/>
</dbReference>
<accession>A0A833UEN4</accession>
<name>A0A833UEN4_JUGRE</name>
<dbReference type="Proteomes" id="UP000619265">
    <property type="component" value="Unassembled WGS sequence"/>
</dbReference>
<evidence type="ECO:0000313" key="3">
    <source>
        <dbReference type="Proteomes" id="UP000619265"/>
    </source>
</evidence>
<dbReference type="AlphaFoldDB" id="A0A833UEN4"/>
<feature type="region of interest" description="Disordered" evidence="1">
    <location>
        <begin position="1"/>
        <end position="26"/>
    </location>
</feature>
<dbReference type="Gramene" id="Jr11_01940_p1">
    <property type="protein sequence ID" value="cds.Jr11_01940_p1"/>
    <property type="gene ID" value="Jr11_01940"/>
</dbReference>